<dbReference type="GO" id="GO:0003677">
    <property type="term" value="F:DNA binding"/>
    <property type="evidence" value="ECO:0007669"/>
    <property type="project" value="UniProtKB-KW"/>
</dbReference>
<name>A0A1H1S5M6_9PSED</name>
<dbReference type="PROSITE" id="PS50043">
    <property type="entry name" value="HTH_LUXR_2"/>
    <property type="match status" value="1"/>
</dbReference>
<dbReference type="InterPro" id="IPR016032">
    <property type="entry name" value="Sig_transdc_resp-reg_C-effctor"/>
</dbReference>
<keyword evidence="4" id="KW-0472">Membrane</keyword>
<dbReference type="CDD" id="cd06170">
    <property type="entry name" value="LuxR_C_like"/>
    <property type="match status" value="1"/>
</dbReference>
<gene>
    <name evidence="6" type="ORF">SAMN05216222_1445</name>
</gene>
<keyword evidence="3" id="KW-0804">Transcription</keyword>
<dbReference type="PANTHER" id="PTHR44688:SF16">
    <property type="entry name" value="DNA-BINDING TRANSCRIPTIONAL ACTIVATOR DEVR_DOSR"/>
    <property type="match status" value="1"/>
</dbReference>
<accession>A0A1H1S5M6</accession>
<feature type="transmembrane region" description="Helical" evidence="4">
    <location>
        <begin position="77"/>
        <end position="95"/>
    </location>
</feature>
<protein>
    <submittedName>
        <fullName evidence="6">Regulatory protein, luxR family</fullName>
    </submittedName>
</protein>
<organism evidence="6 7">
    <name type="scientific">Pseudomonas prosekii</name>
    <dbReference type="NCBI Taxonomy" id="1148509"/>
    <lineage>
        <taxon>Bacteria</taxon>
        <taxon>Pseudomonadati</taxon>
        <taxon>Pseudomonadota</taxon>
        <taxon>Gammaproteobacteria</taxon>
        <taxon>Pseudomonadales</taxon>
        <taxon>Pseudomonadaceae</taxon>
        <taxon>Pseudomonas</taxon>
    </lineage>
</organism>
<evidence type="ECO:0000256" key="3">
    <source>
        <dbReference type="ARBA" id="ARBA00023163"/>
    </source>
</evidence>
<dbReference type="InterPro" id="IPR036388">
    <property type="entry name" value="WH-like_DNA-bd_sf"/>
</dbReference>
<dbReference type="PRINTS" id="PR00038">
    <property type="entry name" value="HTHLUXR"/>
</dbReference>
<evidence type="ECO:0000259" key="5">
    <source>
        <dbReference type="PROSITE" id="PS50043"/>
    </source>
</evidence>
<evidence type="ECO:0000256" key="2">
    <source>
        <dbReference type="ARBA" id="ARBA00023125"/>
    </source>
</evidence>
<keyword evidence="4" id="KW-1133">Transmembrane helix</keyword>
<keyword evidence="2" id="KW-0238">DNA-binding</keyword>
<feature type="domain" description="HTH luxR-type" evidence="5">
    <location>
        <begin position="11"/>
        <end position="76"/>
    </location>
</feature>
<evidence type="ECO:0000256" key="4">
    <source>
        <dbReference type="SAM" id="Phobius"/>
    </source>
</evidence>
<dbReference type="SMART" id="SM00421">
    <property type="entry name" value="HTH_LUXR"/>
    <property type="match status" value="1"/>
</dbReference>
<dbReference type="GO" id="GO:0006355">
    <property type="term" value="P:regulation of DNA-templated transcription"/>
    <property type="evidence" value="ECO:0007669"/>
    <property type="project" value="InterPro"/>
</dbReference>
<dbReference type="Proteomes" id="UP000198481">
    <property type="component" value="Chromosome I"/>
</dbReference>
<evidence type="ECO:0000313" key="6">
    <source>
        <dbReference type="EMBL" id="SDS43390.1"/>
    </source>
</evidence>
<dbReference type="Pfam" id="PF00196">
    <property type="entry name" value="GerE"/>
    <property type="match status" value="1"/>
</dbReference>
<keyword evidence="4" id="KW-0812">Transmembrane</keyword>
<dbReference type="InterPro" id="IPR000792">
    <property type="entry name" value="Tscrpt_reg_LuxR_C"/>
</dbReference>
<dbReference type="SUPFAM" id="SSF46894">
    <property type="entry name" value="C-terminal effector domain of the bipartite response regulators"/>
    <property type="match status" value="1"/>
</dbReference>
<dbReference type="AlphaFoldDB" id="A0A1H1S5M6"/>
<keyword evidence="1" id="KW-0805">Transcription regulation</keyword>
<proteinExistence type="predicted"/>
<dbReference type="Gene3D" id="1.10.10.10">
    <property type="entry name" value="Winged helix-like DNA-binding domain superfamily/Winged helix DNA-binding domain"/>
    <property type="match status" value="1"/>
</dbReference>
<dbReference type="PANTHER" id="PTHR44688">
    <property type="entry name" value="DNA-BINDING TRANSCRIPTIONAL ACTIVATOR DEVR_DOSR"/>
    <property type="match status" value="1"/>
</dbReference>
<dbReference type="RefSeq" id="WP_092272583.1">
    <property type="nucleotide sequence ID" value="NZ_LT629762.1"/>
</dbReference>
<dbReference type="EMBL" id="LT629762">
    <property type="protein sequence ID" value="SDS43390.1"/>
    <property type="molecule type" value="Genomic_DNA"/>
</dbReference>
<dbReference type="STRING" id="1148509.SAMN05216222_1445"/>
<evidence type="ECO:0000256" key="1">
    <source>
        <dbReference type="ARBA" id="ARBA00023015"/>
    </source>
</evidence>
<reference evidence="7" key="1">
    <citation type="submission" date="2016-10" db="EMBL/GenBank/DDBJ databases">
        <authorList>
            <person name="Varghese N."/>
            <person name="Submissions S."/>
        </authorList>
    </citation>
    <scope>NUCLEOTIDE SEQUENCE [LARGE SCALE GENOMIC DNA]</scope>
    <source>
        <strain evidence="7">LMG 26867</strain>
    </source>
</reference>
<dbReference type="PROSITE" id="PS00622">
    <property type="entry name" value="HTH_LUXR_1"/>
    <property type="match status" value="1"/>
</dbReference>
<evidence type="ECO:0000313" key="7">
    <source>
        <dbReference type="Proteomes" id="UP000198481"/>
    </source>
</evidence>
<sequence>MEAAITNGAWKGHLGRGLAPRELQFLLFVAIGLTAKEIAREVGISPATVAKRLTNAMFKLGVTRRAALVAEAMRRQIISPLCFILAGFIAMHSMIDDEQMRRDRRAPERRLAEVRMVKRAEAHEQTA</sequence>